<dbReference type="Proteomes" id="UP000295382">
    <property type="component" value="Unassembled WGS sequence"/>
</dbReference>
<dbReference type="InterPro" id="IPR027417">
    <property type="entry name" value="P-loop_NTPase"/>
</dbReference>
<accession>A0A4R3HRZ9</accession>
<dbReference type="PANTHER" id="PTHR32309:SF32">
    <property type="entry name" value="TYROSINE-PROTEIN KINASE ETK-RELATED"/>
    <property type="match status" value="1"/>
</dbReference>
<dbReference type="InterPro" id="IPR050445">
    <property type="entry name" value="Bact_polysacc_biosynth/exp"/>
</dbReference>
<evidence type="ECO:0000256" key="9">
    <source>
        <dbReference type="ARBA" id="ARBA00022840"/>
    </source>
</evidence>
<dbReference type="Pfam" id="PF23607">
    <property type="entry name" value="WZC_N"/>
    <property type="match status" value="1"/>
</dbReference>
<dbReference type="PANTHER" id="PTHR32309">
    <property type="entry name" value="TYROSINE-PROTEIN KINASE"/>
    <property type="match status" value="1"/>
</dbReference>
<keyword evidence="4" id="KW-0997">Cell inner membrane</keyword>
<dbReference type="FunFam" id="3.40.50.300:FF:000527">
    <property type="entry name" value="Tyrosine-protein kinase etk"/>
    <property type="match status" value="1"/>
</dbReference>
<keyword evidence="5" id="KW-0808">Transferase</keyword>
<evidence type="ECO:0000313" key="24">
    <source>
        <dbReference type="Proteomes" id="UP000295382"/>
    </source>
</evidence>
<name>A0A4R3HRZ9_PAULE</name>
<dbReference type="NCBIfam" id="TIGR01007">
    <property type="entry name" value="eps_fam"/>
    <property type="match status" value="1"/>
</dbReference>
<feature type="domain" description="Tyrosine-protein kinase G-rich" evidence="22">
    <location>
        <begin position="356"/>
        <end position="434"/>
    </location>
</feature>
<evidence type="ECO:0000259" key="22">
    <source>
        <dbReference type="Pfam" id="PF13807"/>
    </source>
</evidence>
<evidence type="ECO:0000259" key="21">
    <source>
        <dbReference type="Pfam" id="PF13614"/>
    </source>
</evidence>
<evidence type="ECO:0000256" key="5">
    <source>
        <dbReference type="ARBA" id="ARBA00022679"/>
    </source>
</evidence>
<dbReference type="AlphaFoldDB" id="A0A4R3HRZ9"/>
<evidence type="ECO:0000256" key="4">
    <source>
        <dbReference type="ARBA" id="ARBA00022519"/>
    </source>
</evidence>
<comment type="similarity">
    <text evidence="2">Belongs to the etk/wzc family.</text>
</comment>
<keyword evidence="9" id="KW-0067">ATP-binding</keyword>
<feature type="domain" description="Polysaccharide chain length determinant N-terminal" evidence="20">
    <location>
        <begin position="1"/>
        <end position="74"/>
    </location>
</feature>
<dbReference type="InterPro" id="IPR032807">
    <property type="entry name" value="GNVR"/>
</dbReference>
<comment type="catalytic activity">
    <reaction evidence="14">
        <text>L-tyrosyl-[protein] + ATP = O-phospho-L-tyrosyl-[protein] + ADP + H(+)</text>
        <dbReference type="Rhea" id="RHEA:10596"/>
        <dbReference type="Rhea" id="RHEA-COMP:10136"/>
        <dbReference type="Rhea" id="RHEA-COMP:20101"/>
        <dbReference type="ChEBI" id="CHEBI:15378"/>
        <dbReference type="ChEBI" id="CHEBI:30616"/>
        <dbReference type="ChEBI" id="CHEBI:46858"/>
        <dbReference type="ChEBI" id="CHEBI:61978"/>
        <dbReference type="ChEBI" id="CHEBI:456216"/>
    </reaction>
</comment>
<evidence type="ECO:0000256" key="14">
    <source>
        <dbReference type="ARBA" id="ARBA00053015"/>
    </source>
</evidence>
<evidence type="ECO:0000256" key="18">
    <source>
        <dbReference type="SAM" id="Coils"/>
    </source>
</evidence>
<dbReference type="Pfam" id="PF13614">
    <property type="entry name" value="AAA_31"/>
    <property type="match status" value="1"/>
</dbReference>
<dbReference type="InterPro" id="IPR005702">
    <property type="entry name" value="Wzc-like_C"/>
</dbReference>
<evidence type="ECO:0000256" key="13">
    <source>
        <dbReference type="ARBA" id="ARBA00023169"/>
    </source>
</evidence>
<keyword evidence="7" id="KW-0547">Nucleotide-binding</keyword>
<keyword evidence="24" id="KW-1185">Reference proteome</keyword>
<organism evidence="23 24">
    <name type="scientific">Paucimonas lemoignei</name>
    <name type="common">Pseudomonas lemoignei</name>
    <dbReference type="NCBI Taxonomy" id="29443"/>
    <lineage>
        <taxon>Bacteria</taxon>
        <taxon>Pseudomonadati</taxon>
        <taxon>Pseudomonadota</taxon>
        <taxon>Betaproteobacteria</taxon>
        <taxon>Burkholderiales</taxon>
        <taxon>Burkholderiaceae</taxon>
        <taxon>Paucimonas</taxon>
    </lineage>
</organism>
<dbReference type="GO" id="GO:0000271">
    <property type="term" value="P:polysaccharide biosynthetic process"/>
    <property type="evidence" value="ECO:0007669"/>
    <property type="project" value="UniProtKB-KW"/>
</dbReference>
<keyword evidence="12" id="KW-0829">Tyrosine-protein kinase</keyword>
<keyword evidence="8 23" id="KW-0418">Kinase</keyword>
<keyword evidence="3" id="KW-1003">Cell membrane</keyword>
<reference evidence="23 24" key="1">
    <citation type="submission" date="2019-03" db="EMBL/GenBank/DDBJ databases">
        <title>Genomic Encyclopedia of Type Strains, Phase IV (KMG-IV): sequencing the most valuable type-strain genomes for metagenomic binning, comparative biology and taxonomic classification.</title>
        <authorList>
            <person name="Goeker M."/>
        </authorList>
    </citation>
    <scope>NUCLEOTIDE SEQUENCE [LARGE SCALE GENOMIC DNA]</scope>
    <source>
        <strain evidence="23 24">DSM 7445</strain>
    </source>
</reference>
<dbReference type="InterPro" id="IPR003856">
    <property type="entry name" value="LPS_length_determ_N"/>
</dbReference>
<dbReference type="GO" id="GO:0042802">
    <property type="term" value="F:identical protein binding"/>
    <property type="evidence" value="ECO:0007669"/>
    <property type="project" value="UniProtKB-ARBA"/>
</dbReference>
<evidence type="ECO:0000256" key="7">
    <source>
        <dbReference type="ARBA" id="ARBA00022741"/>
    </source>
</evidence>
<evidence type="ECO:0000256" key="16">
    <source>
        <dbReference type="ARBA" id="ARBA00067833"/>
    </source>
</evidence>
<evidence type="ECO:0000256" key="2">
    <source>
        <dbReference type="ARBA" id="ARBA00008883"/>
    </source>
</evidence>
<keyword evidence="10 19" id="KW-1133">Transmembrane helix</keyword>
<evidence type="ECO:0000256" key="15">
    <source>
        <dbReference type="ARBA" id="ARBA00054296"/>
    </source>
</evidence>
<sequence length="719" mass="79306">MIAIIALVTALLGTIYALSVSPVYESNLLIQVKESSPQTADVPGNLPAALDLKTQTSTEVEVIRSRTVLSRVVEATKLDIVVEPKYFPLIGASIARGSKNISNPGILGQGGYVWGAEKIEIATLNLPDSLLGKSFALTVEDNNGFRLVQKELGIELNGQAGQVTRARTDAGDIEILVEKLAANPGAEFKVSRIPKAQAVEQLQKSLSISERGRQSNIIAVSLRGSKPEQISKVLNQVGDEYIKQNVSAKAAEAEKALSFFKQQLADAKKNLENSEAKVADLRSRNGTFDVNEEARNLMQQSVVVQSRLVELRQKKAELLVRYRDEHPSVVLLTRQIQELNNELGNIKAKMKALPNVDQELVGVNRDRQLNAEMYAGLLNMGKQLGMVEPSRIANSRILDRAEAPFESLNMKRSTMIAVAWLGGIMLGIVVAFLRGLFAGKIHDPREIENSLGLMVSAVIPHSESQKRMYKKIRRNAKEVMLLPMDKPSEGAIESLRILRSTLQFLMRESERNIIMMTGPTPEVGKSFISANFAAVLASIGKKVLLIDADMRTGYLHRYFGLDRTNGLSDMLVTMTNIESFIHKDVAENVDFISTGNFPHKPAELLAHANFGKLLRMLSTQYDYILIDTAPVLDFTDALIVGTHAQAIFNVVREGVSSIIEAEEAVKRLSRAGLTVTGVIVNDVMPNSSRYSYGASRYRTFTPSLEYHGRETERIQLLRS</sequence>
<evidence type="ECO:0000256" key="17">
    <source>
        <dbReference type="ARBA" id="ARBA00081049"/>
    </source>
</evidence>
<keyword evidence="13" id="KW-0270">Exopolysaccharide synthesis</keyword>
<feature type="domain" description="AAA" evidence="21">
    <location>
        <begin position="522"/>
        <end position="636"/>
    </location>
</feature>
<protein>
    <recommendedName>
        <fullName evidence="16">Putative tyrosine-protein kinase EpsB</fullName>
    </recommendedName>
    <alternativeName>
        <fullName evidence="17">EPS I polysaccharide export protein EpsB</fullName>
    </alternativeName>
</protein>
<feature type="coiled-coil region" evidence="18">
    <location>
        <begin position="243"/>
        <end position="284"/>
    </location>
</feature>
<evidence type="ECO:0000256" key="10">
    <source>
        <dbReference type="ARBA" id="ARBA00022989"/>
    </source>
</evidence>
<dbReference type="GO" id="GO:0004713">
    <property type="term" value="F:protein tyrosine kinase activity"/>
    <property type="evidence" value="ECO:0007669"/>
    <property type="project" value="UniProtKB-KW"/>
</dbReference>
<keyword evidence="6 19" id="KW-0812">Transmembrane</keyword>
<keyword evidence="11 19" id="KW-0472">Membrane</keyword>
<keyword evidence="18" id="KW-0175">Coiled coil</keyword>
<evidence type="ECO:0000256" key="11">
    <source>
        <dbReference type="ARBA" id="ARBA00023136"/>
    </source>
</evidence>
<evidence type="ECO:0000256" key="19">
    <source>
        <dbReference type="SAM" id="Phobius"/>
    </source>
</evidence>
<evidence type="ECO:0000256" key="1">
    <source>
        <dbReference type="ARBA" id="ARBA00004429"/>
    </source>
</evidence>
<dbReference type="GO" id="GO:0005524">
    <property type="term" value="F:ATP binding"/>
    <property type="evidence" value="ECO:0007669"/>
    <property type="project" value="UniProtKB-KW"/>
</dbReference>
<evidence type="ECO:0000313" key="23">
    <source>
        <dbReference type="EMBL" id="TCS34324.1"/>
    </source>
</evidence>
<comment type="caution">
    <text evidence="23">The sequence shown here is derived from an EMBL/GenBank/DDBJ whole genome shotgun (WGS) entry which is preliminary data.</text>
</comment>
<dbReference type="GO" id="GO:0005886">
    <property type="term" value="C:plasma membrane"/>
    <property type="evidence" value="ECO:0007669"/>
    <property type="project" value="UniProtKB-SubCell"/>
</dbReference>
<dbReference type="EMBL" id="SLZQ01000013">
    <property type="protein sequence ID" value="TCS34324.1"/>
    <property type="molecule type" value="Genomic_DNA"/>
</dbReference>
<evidence type="ECO:0000256" key="12">
    <source>
        <dbReference type="ARBA" id="ARBA00023137"/>
    </source>
</evidence>
<dbReference type="InterPro" id="IPR025669">
    <property type="entry name" value="AAA_dom"/>
</dbReference>
<dbReference type="CDD" id="cd05387">
    <property type="entry name" value="BY-kinase"/>
    <property type="match status" value="1"/>
</dbReference>
<feature type="transmembrane region" description="Helical" evidence="19">
    <location>
        <begin position="415"/>
        <end position="437"/>
    </location>
</feature>
<gene>
    <name evidence="23" type="ORF">EDC30_11317</name>
</gene>
<comment type="subcellular location">
    <subcellularLocation>
        <location evidence="1">Cell inner membrane</location>
        <topology evidence="1">Multi-pass membrane protein</topology>
    </subcellularLocation>
</comment>
<dbReference type="Gene3D" id="3.40.50.300">
    <property type="entry name" value="P-loop containing nucleotide triphosphate hydrolases"/>
    <property type="match status" value="1"/>
</dbReference>
<evidence type="ECO:0000259" key="20">
    <source>
        <dbReference type="Pfam" id="PF02706"/>
    </source>
</evidence>
<dbReference type="SUPFAM" id="SSF52540">
    <property type="entry name" value="P-loop containing nucleoside triphosphate hydrolases"/>
    <property type="match status" value="1"/>
</dbReference>
<comment type="function">
    <text evidence="15">Probably involved in polymerization and/or export of exopolysaccharide EPS I which functions as a virulence factor. May be involved in an ATP-dependent process in the pathway for EPS I production, possibly export of the trimeric repeat units across the inner membrane or their polymerization.</text>
</comment>
<evidence type="ECO:0000256" key="3">
    <source>
        <dbReference type="ARBA" id="ARBA00022475"/>
    </source>
</evidence>
<proteinExistence type="inferred from homology"/>
<evidence type="ECO:0000256" key="8">
    <source>
        <dbReference type="ARBA" id="ARBA00022777"/>
    </source>
</evidence>
<dbReference type="Pfam" id="PF13807">
    <property type="entry name" value="GNVR"/>
    <property type="match status" value="1"/>
</dbReference>
<dbReference type="Pfam" id="PF02706">
    <property type="entry name" value="Wzz"/>
    <property type="match status" value="1"/>
</dbReference>
<evidence type="ECO:0000256" key="6">
    <source>
        <dbReference type="ARBA" id="ARBA00022692"/>
    </source>
</evidence>
<dbReference type="SUPFAM" id="SSF57997">
    <property type="entry name" value="Tropomyosin"/>
    <property type="match status" value="1"/>
</dbReference>